<evidence type="ECO:0000256" key="5">
    <source>
        <dbReference type="ARBA" id="ARBA00035413"/>
    </source>
</evidence>
<comment type="similarity">
    <text evidence="1">Belongs to the bacterial ribosomal protein bL17 family.</text>
</comment>
<evidence type="ECO:0000313" key="7">
    <source>
        <dbReference type="Proteomes" id="UP001152795"/>
    </source>
</evidence>
<dbReference type="OrthoDB" id="275000at2759"/>
<dbReference type="InterPro" id="IPR000456">
    <property type="entry name" value="Ribosomal_bL17"/>
</dbReference>
<evidence type="ECO:0000256" key="2">
    <source>
        <dbReference type="ARBA" id="ARBA00022980"/>
    </source>
</evidence>
<gene>
    <name evidence="6" type="ORF">PACLA_8A049267</name>
</gene>
<dbReference type="Gene3D" id="3.90.1030.10">
    <property type="entry name" value="Ribosomal protein L17"/>
    <property type="match status" value="1"/>
</dbReference>
<evidence type="ECO:0000256" key="4">
    <source>
        <dbReference type="ARBA" id="ARBA00035290"/>
    </source>
</evidence>
<dbReference type="PANTHER" id="PTHR14413:SF16">
    <property type="entry name" value="LARGE RIBOSOMAL SUBUNIT PROTEIN BL17M"/>
    <property type="match status" value="1"/>
</dbReference>
<proteinExistence type="inferred from homology"/>
<evidence type="ECO:0000313" key="6">
    <source>
        <dbReference type="EMBL" id="CAB4007513.1"/>
    </source>
</evidence>
<dbReference type="PANTHER" id="PTHR14413">
    <property type="entry name" value="RIBOSOMAL PROTEIN L17"/>
    <property type="match status" value="1"/>
</dbReference>
<dbReference type="Pfam" id="PF01196">
    <property type="entry name" value="Ribosomal_L17"/>
    <property type="match status" value="1"/>
</dbReference>
<protein>
    <recommendedName>
        <fullName evidence="4">Large ribosomal subunit protein bL17m</fullName>
    </recommendedName>
    <alternativeName>
        <fullName evidence="5">39S ribosomal protein L17, mitochondrial</fullName>
    </alternativeName>
</protein>
<keyword evidence="7" id="KW-1185">Reference proteome</keyword>
<evidence type="ECO:0000256" key="3">
    <source>
        <dbReference type="ARBA" id="ARBA00023274"/>
    </source>
</evidence>
<keyword evidence="2" id="KW-0689">Ribosomal protein</keyword>
<dbReference type="GO" id="GO:0005762">
    <property type="term" value="C:mitochondrial large ribosomal subunit"/>
    <property type="evidence" value="ECO:0007669"/>
    <property type="project" value="TreeGrafter"/>
</dbReference>
<keyword evidence="3" id="KW-0687">Ribonucleoprotein</keyword>
<organism evidence="6 7">
    <name type="scientific">Paramuricea clavata</name>
    <name type="common">Red gorgonian</name>
    <name type="synonym">Violescent sea-whip</name>
    <dbReference type="NCBI Taxonomy" id="317549"/>
    <lineage>
        <taxon>Eukaryota</taxon>
        <taxon>Metazoa</taxon>
        <taxon>Cnidaria</taxon>
        <taxon>Anthozoa</taxon>
        <taxon>Octocorallia</taxon>
        <taxon>Malacalcyonacea</taxon>
        <taxon>Plexauridae</taxon>
        <taxon>Paramuricea</taxon>
    </lineage>
</organism>
<comment type="caution">
    <text evidence="6">The sequence shown here is derived from an EMBL/GenBank/DDBJ whole genome shotgun (WGS) entry which is preliminary data.</text>
</comment>
<dbReference type="SUPFAM" id="SSF64263">
    <property type="entry name" value="Prokaryotic ribosomal protein L17"/>
    <property type="match status" value="1"/>
</dbReference>
<dbReference type="Proteomes" id="UP001152795">
    <property type="component" value="Unassembled WGS sequence"/>
</dbReference>
<dbReference type="InterPro" id="IPR036373">
    <property type="entry name" value="Ribosomal_bL17_sf"/>
</dbReference>
<evidence type="ECO:0000256" key="1">
    <source>
        <dbReference type="ARBA" id="ARBA00008777"/>
    </source>
</evidence>
<sequence length="144" mass="16987">MTFPHPPFRNILHSCESIWQYVCLFMRVGKSAKYNICVILKMIDLAKQGDEATIYTWINRKEMIPKVFGDLLPRFQHTEDNYTAVYRLPPRKFDSADMGVVEFKGNKLPQLLSNEQRDEQIRQHSDNDVIKWKMENIPWKGTPV</sequence>
<name>A0A6S7HU26_PARCT</name>
<dbReference type="GO" id="GO:0003735">
    <property type="term" value="F:structural constituent of ribosome"/>
    <property type="evidence" value="ECO:0007669"/>
    <property type="project" value="InterPro"/>
</dbReference>
<dbReference type="AlphaFoldDB" id="A0A6S7HU26"/>
<reference evidence="6" key="1">
    <citation type="submission" date="2020-04" db="EMBL/GenBank/DDBJ databases">
        <authorList>
            <person name="Alioto T."/>
            <person name="Alioto T."/>
            <person name="Gomez Garrido J."/>
        </authorList>
    </citation>
    <scope>NUCLEOTIDE SEQUENCE</scope>
    <source>
        <strain evidence="6">A484AB</strain>
    </source>
</reference>
<dbReference type="GO" id="GO:0006412">
    <property type="term" value="P:translation"/>
    <property type="evidence" value="ECO:0007669"/>
    <property type="project" value="InterPro"/>
</dbReference>
<dbReference type="EMBL" id="CACRXK020005816">
    <property type="protein sequence ID" value="CAB4007513.1"/>
    <property type="molecule type" value="Genomic_DNA"/>
</dbReference>
<accession>A0A6S7HU26</accession>